<proteinExistence type="predicted"/>
<dbReference type="AlphaFoldDB" id="A0A2A9CUU0"/>
<dbReference type="PANTHER" id="PTHR43861:SF1">
    <property type="entry name" value="TRANS-ACONITATE 2-METHYLTRANSFERASE"/>
    <property type="match status" value="1"/>
</dbReference>
<gene>
    <name evidence="1" type="ORF">ATK74_2791</name>
</gene>
<comment type="caution">
    <text evidence="1">The sequence shown here is derived from an EMBL/GenBank/DDBJ whole genome shotgun (WGS) entry which is preliminary data.</text>
</comment>
<organism evidence="1 2">
    <name type="scientific">Propionicimonas paludicola</name>
    <dbReference type="NCBI Taxonomy" id="185243"/>
    <lineage>
        <taxon>Bacteria</taxon>
        <taxon>Bacillati</taxon>
        <taxon>Actinomycetota</taxon>
        <taxon>Actinomycetes</taxon>
        <taxon>Propionibacteriales</taxon>
        <taxon>Nocardioidaceae</taxon>
        <taxon>Propionicimonas</taxon>
    </lineage>
</organism>
<keyword evidence="1" id="KW-0808">Transferase</keyword>
<keyword evidence="1" id="KW-0489">Methyltransferase</keyword>
<dbReference type="CDD" id="cd02440">
    <property type="entry name" value="AdoMet_MTases"/>
    <property type="match status" value="1"/>
</dbReference>
<dbReference type="EMBL" id="PDJC01000001">
    <property type="protein sequence ID" value="PFG18207.1"/>
    <property type="molecule type" value="Genomic_DNA"/>
</dbReference>
<dbReference type="InterPro" id="IPR029063">
    <property type="entry name" value="SAM-dependent_MTases_sf"/>
</dbReference>
<dbReference type="GO" id="GO:0008168">
    <property type="term" value="F:methyltransferase activity"/>
    <property type="evidence" value="ECO:0007669"/>
    <property type="project" value="UniProtKB-KW"/>
</dbReference>
<accession>A0A2A9CUU0</accession>
<dbReference type="SUPFAM" id="SSF53335">
    <property type="entry name" value="S-adenosyl-L-methionine-dependent methyltransferases"/>
    <property type="match status" value="1"/>
</dbReference>
<evidence type="ECO:0000313" key="1">
    <source>
        <dbReference type="EMBL" id="PFG18207.1"/>
    </source>
</evidence>
<dbReference type="Pfam" id="PF13489">
    <property type="entry name" value="Methyltransf_23"/>
    <property type="match status" value="1"/>
</dbReference>
<reference evidence="1 2" key="1">
    <citation type="submission" date="2017-10" db="EMBL/GenBank/DDBJ databases">
        <title>Sequencing the genomes of 1000 actinobacteria strains.</title>
        <authorList>
            <person name="Klenk H.-P."/>
        </authorList>
    </citation>
    <scope>NUCLEOTIDE SEQUENCE [LARGE SCALE GENOMIC DNA]</scope>
    <source>
        <strain evidence="1 2">DSM 15597</strain>
    </source>
</reference>
<name>A0A2A9CUU0_9ACTN</name>
<dbReference type="RefSeq" id="WP_098461581.1">
    <property type="nucleotide sequence ID" value="NZ_PDJC01000001.1"/>
</dbReference>
<dbReference type="OrthoDB" id="448116at2"/>
<protein>
    <submittedName>
        <fullName evidence="1">Methyltransferase family protein</fullName>
    </submittedName>
</protein>
<dbReference type="Proteomes" id="UP000226079">
    <property type="component" value="Unassembled WGS sequence"/>
</dbReference>
<keyword evidence="2" id="KW-1185">Reference proteome</keyword>
<dbReference type="GO" id="GO:0032259">
    <property type="term" value="P:methylation"/>
    <property type="evidence" value="ECO:0007669"/>
    <property type="project" value="UniProtKB-KW"/>
</dbReference>
<dbReference type="Gene3D" id="3.40.50.150">
    <property type="entry name" value="Vaccinia Virus protein VP39"/>
    <property type="match status" value="1"/>
</dbReference>
<sequence>MSNHTGKWAGKAEAYAETFALLCAQLVDPLLDALAPTAGSRLLDVGTGTGSVARAARDRGCQVVAVDPEADMLAMAVQAVPGVEFIEDGLPGLDRVTGPFDAITANCVLNQLAEPQASVRRLTQLLSPDGRLAISTWPEVHPLQQLWNDVVAQAGAEVPSGAARSAAATGFERSLDGVSGLLSAAGVQLERVWAYEFVHRVDPQLWWSGPSRGVAWIGQVYRAQSPAKADAMERAYQRLSAAYLAADGMLHLPATAILAVGGRSA</sequence>
<evidence type="ECO:0000313" key="2">
    <source>
        <dbReference type="Proteomes" id="UP000226079"/>
    </source>
</evidence>
<dbReference type="PANTHER" id="PTHR43861">
    <property type="entry name" value="TRANS-ACONITATE 2-METHYLTRANSFERASE-RELATED"/>
    <property type="match status" value="1"/>
</dbReference>